<evidence type="ECO:0000256" key="1">
    <source>
        <dbReference type="ARBA" id="ARBA00004651"/>
    </source>
</evidence>
<keyword evidence="5 6" id="KW-0472">Membrane</keyword>
<feature type="transmembrane region" description="Helical" evidence="6">
    <location>
        <begin position="185"/>
        <end position="207"/>
    </location>
</feature>
<feature type="transmembrane region" description="Helical" evidence="6">
    <location>
        <begin position="155"/>
        <end position="173"/>
    </location>
</feature>
<gene>
    <name evidence="8" type="ORF">E7746_03765</name>
</gene>
<evidence type="ECO:0000256" key="6">
    <source>
        <dbReference type="SAM" id="Phobius"/>
    </source>
</evidence>
<dbReference type="InterPro" id="IPR050638">
    <property type="entry name" value="AA-Vitamin_Transporters"/>
</dbReference>
<evidence type="ECO:0000313" key="9">
    <source>
        <dbReference type="Proteomes" id="UP000297031"/>
    </source>
</evidence>
<evidence type="ECO:0000256" key="4">
    <source>
        <dbReference type="ARBA" id="ARBA00022989"/>
    </source>
</evidence>
<dbReference type="InterPro" id="IPR037185">
    <property type="entry name" value="EmrE-like"/>
</dbReference>
<evidence type="ECO:0000256" key="3">
    <source>
        <dbReference type="ARBA" id="ARBA00022692"/>
    </source>
</evidence>
<feature type="domain" description="EamA" evidence="7">
    <location>
        <begin position="156"/>
        <end position="285"/>
    </location>
</feature>
<feature type="domain" description="EamA" evidence="7">
    <location>
        <begin position="6"/>
        <end position="142"/>
    </location>
</feature>
<feature type="transmembrane region" description="Helical" evidence="6">
    <location>
        <begin position="99"/>
        <end position="118"/>
    </location>
</feature>
<evidence type="ECO:0000256" key="2">
    <source>
        <dbReference type="ARBA" id="ARBA00022475"/>
    </source>
</evidence>
<dbReference type="EMBL" id="CP039393">
    <property type="protein sequence ID" value="QCD35058.1"/>
    <property type="molecule type" value="Genomic_DNA"/>
</dbReference>
<dbReference type="Proteomes" id="UP000297031">
    <property type="component" value="Chromosome"/>
</dbReference>
<reference evidence="8 9" key="1">
    <citation type="submission" date="2019-02" db="EMBL/GenBank/DDBJ databases">
        <title>Isolation and identification of novel species under the genus Muribaculum.</title>
        <authorList>
            <person name="Miyake S."/>
            <person name="Ding Y."/>
            <person name="Low A."/>
            <person name="Soh M."/>
            <person name="Seedorf H."/>
        </authorList>
    </citation>
    <scope>NUCLEOTIDE SEQUENCE [LARGE SCALE GENOMIC DNA]</scope>
    <source>
        <strain evidence="8 9">TLL-A4</strain>
    </source>
</reference>
<dbReference type="PANTHER" id="PTHR32322:SF18">
    <property type="entry name" value="S-ADENOSYLMETHIONINE_S-ADENOSYLHOMOCYSTEINE TRANSPORTER"/>
    <property type="match status" value="1"/>
</dbReference>
<dbReference type="PANTHER" id="PTHR32322">
    <property type="entry name" value="INNER MEMBRANE TRANSPORTER"/>
    <property type="match status" value="1"/>
</dbReference>
<organism evidence="8 9">
    <name type="scientific">Muribaculum gordoncarteri</name>
    <dbReference type="NCBI Taxonomy" id="2530390"/>
    <lineage>
        <taxon>Bacteria</taxon>
        <taxon>Pseudomonadati</taxon>
        <taxon>Bacteroidota</taxon>
        <taxon>Bacteroidia</taxon>
        <taxon>Bacteroidales</taxon>
        <taxon>Muribaculaceae</taxon>
        <taxon>Muribaculum</taxon>
    </lineage>
</organism>
<protein>
    <submittedName>
        <fullName evidence="8">DMT family transporter</fullName>
    </submittedName>
</protein>
<evidence type="ECO:0000313" key="8">
    <source>
        <dbReference type="EMBL" id="QCD35058.1"/>
    </source>
</evidence>
<keyword evidence="9" id="KW-1185">Reference proteome</keyword>
<dbReference type="KEGG" id="mgod:E7746_03765"/>
<dbReference type="RefSeq" id="WP_123395975.1">
    <property type="nucleotide sequence ID" value="NZ_CP039393.1"/>
</dbReference>
<dbReference type="InterPro" id="IPR000620">
    <property type="entry name" value="EamA_dom"/>
</dbReference>
<evidence type="ECO:0000256" key="5">
    <source>
        <dbReference type="ARBA" id="ARBA00023136"/>
    </source>
</evidence>
<keyword evidence="2" id="KW-1003">Cell membrane</keyword>
<feature type="transmembrane region" description="Helical" evidence="6">
    <location>
        <begin position="249"/>
        <end position="265"/>
    </location>
</feature>
<keyword evidence="3 6" id="KW-0812">Transmembrane</keyword>
<feature type="transmembrane region" description="Helical" evidence="6">
    <location>
        <begin position="271"/>
        <end position="292"/>
    </location>
</feature>
<feature type="transmembrane region" description="Helical" evidence="6">
    <location>
        <begin position="67"/>
        <end position="87"/>
    </location>
</feature>
<feature type="transmembrane region" description="Helical" evidence="6">
    <location>
        <begin position="34"/>
        <end position="55"/>
    </location>
</feature>
<dbReference type="Pfam" id="PF00892">
    <property type="entry name" value="EamA"/>
    <property type="match status" value="2"/>
</dbReference>
<proteinExistence type="predicted"/>
<name>A0A4P7VNU7_9BACT</name>
<comment type="subcellular location">
    <subcellularLocation>
        <location evidence="1">Cell membrane</location>
        <topology evidence="1">Multi-pass membrane protein</topology>
    </subcellularLocation>
</comment>
<dbReference type="GO" id="GO:0005886">
    <property type="term" value="C:plasma membrane"/>
    <property type="evidence" value="ECO:0007669"/>
    <property type="project" value="UniProtKB-SubCell"/>
</dbReference>
<sequence>MNSNTKSIVLASVAVLSWSTVATAFKIALSQLTYFEMLLVACITAFMIFTVWMTVERKWGQLRKVSPKLWGTFALLGLLNPVCYYLVLFKSYSFLPAQVAQPINYMWPIVLLVLLAIFDKQPIPGRKYIGMVMSLGGVAFISLGGKGITGDLSPVGLGLAAFSALLWATYWMFNNRLKDSVDECVSLFLSFLFGTVYMCIAACFMPVDISSWSGILAGMYIGGFEIGIPFICFGMAIRITSNPALINQMCYLSPFMSLFFIAVILGEPIMLTTYIGLFLIVAGIVYNQYFAVPSGKPKRQLS</sequence>
<feature type="transmembrane region" description="Helical" evidence="6">
    <location>
        <begin position="130"/>
        <end position="149"/>
    </location>
</feature>
<dbReference type="SUPFAM" id="SSF103481">
    <property type="entry name" value="Multidrug resistance efflux transporter EmrE"/>
    <property type="match status" value="2"/>
</dbReference>
<dbReference type="AlphaFoldDB" id="A0A4P7VNU7"/>
<dbReference type="OrthoDB" id="5729944at2"/>
<accession>A0A4P7VNU7</accession>
<evidence type="ECO:0000259" key="7">
    <source>
        <dbReference type="Pfam" id="PF00892"/>
    </source>
</evidence>
<feature type="transmembrane region" description="Helical" evidence="6">
    <location>
        <begin position="213"/>
        <end position="237"/>
    </location>
</feature>
<keyword evidence="4 6" id="KW-1133">Transmembrane helix</keyword>